<dbReference type="EC" id="3.5.1.98" evidence="2"/>
<evidence type="ECO:0000256" key="8">
    <source>
        <dbReference type="ARBA" id="ARBA00023242"/>
    </source>
</evidence>
<keyword evidence="4" id="KW-0378">Hydrolase</keyword>
<keyword evidence="7" id="KW-0804">Transcription</keyword>
<dbReference type="Pfam" id="PF00850">
    <property type="entry name" value="Hist_deacetyl"/>
    <property type="match status" value="1"/>
</dbReference>
<evidence type="ECO:0000259" key="11">
    <source>
        <dbReference type="Pfam" id="PF00850"/>
    </source>
</evidence>
<dbReference type="SUPFAM" id="SSF52768">
    <property type="entry name" value="Arginase/deacetylase"/>
    <property type="match status" value="1"/>
</dbReference>
<feature type="compositionally biased region" description="Low complexity" evidence="10">
    <location>
        <begin position="450"/>
        <end position="461"/>
    </location>
</feature>
<evidence type="ECO:0000256" key="4">
    <source>
        <dbReference type="ARBA" id="ARBA00022801"/>
    </source>
</evidence>
<dbReference type="InterPro" id="IPR003084">
    <property type="entry name" value="HDAC_I/II"/>
</dbReference>
<sequence>MSKRRVAYYYDPDAGAYTYGLGHLMKPHRVRVTHELLTAYDMLGKMQVLRPKRASAEDMTMFHTDEYVQFLHRVTPETVEELTGHGSRFLVGDDNPAFEGVFEFCSISAGGSIGAAERIASGAADIAINWAGGLHHAKKREASGFCYINDIVLGILELLRTYPRVLYIDIDCHHGDGVEEAFYTTDRVMTCSFHKFGEFFPGTGTQEDKGRGKGKGYSVNVPLKDGITDEAFRSVFDPIIAKILEVYRPSAVVLQCGADSLAGDRLGCFNLTMGGHAHCVQFLRKYDVPLILLGGGGYTVKNVVRAWAYETACALGIQNTIDRNLPWNPYFEWFGPRYRLEVLENNMDDLNNKDGLLDKIRETALQQLQELAHAPSVGMHDVPRESIGEHLGFRSDRMEAQDPLDAKLAQHARYVYDLQDSDNTPSDTSHDEKSWDSDNDSASHTQARYQHQQQRKFAQAQAQAQQRMSIVTGQYFDVPVPAVSVYEHGGYMYGAVYDHRAALLATRAKRRFFQSAARWDETVEGVVASRYAASPMTMPIPRYAGGVGVGVGVLMERGGGHVGGYEGEEEEWDEMMVDA</sequence>
<comment type="subcellular location">
    <subcellularLocation>
        <location evidence="1">Nucleus</location>
    </subcellularLocation>
</comment>
<evidence type="ECO:0000313" key="12">
    <source>
        <dbReference type="EMBL" id="GLB34298.1"/>
    </source>
</evidence>
<gene>
    <name evidence="12" type="ORF">LshimejAT787_0111820</name>
</gene>
<dbReference type="EMBL" id="BRPK01000001">
    <property type="protein sequence ID" value="GLB34298.1"/>
    <property type="molecule type" value="Genomic_DNA"/>
</dbReference>
<keyword evidence="5" id="KW-0156">Chromatin regulator</keyword>
<proteinExistence type="inferred from homology"/>
<evidence type="ECO:0000256" key="2">
    <source>
        <dbReference type="ARBA" id="ARBA00012111"/>
    </source>
</evidence>
<evidence type="ECO:0000256" key="7">
    <source>
        <dbReference type="ARBA" id="ARBA00023163"/>
    </source>
</evidence>
<dbReference type="AlphaFoldDB" id="A0A9P3UIE8"/>
<evidence type="ECO:0000313" key="13">
    <source>
        <dbReference type="Proteomes" id="UP001063166"/>
    </source>
</evidence>
<dbReference type="InterPro" id="IPR000286">
    <property type="entry name" value="HDACs"/>
</dbReference>
<protein>
    <recommendedName>
        <fullName evidence="2">histone deacetylase</fullName>
        <ecNumber evidence="2">3.5.1.98</ecNumber>
    </recommendedName>
</protein>
<keyword evidence="8" id="KW-0539">Nucleus</keyword>
<dbReference type="InterPro" id="IPR037138">
    <property type="entry name" value="His_deacetylse_dom_sf"/>
</dbReference>
<evidence type="ECO:0000256" key="6">
    <source>
        <dbReference type="ARBA" id="ARBA00023015"/>
    </source>
</evidence>
<keyword evidence="13" id="KW-1185">Reference proteome</keyword>
<dbReference type="OrthoDB" id="1918432at2759"/>
<comment type="caution">
    <text evidence="12">The sequence shown here is derived from an EMBL/GenBank/DDBJ whole genome shotgun (WGS) entry which is preliminary data.</text>
</comment>
<evidence type="ECO:0000256" key="10">
    <source>
        <dbReference type="SAM" id="MobiDB-lite"/>
    </source>
</evidence>
<comment type="similarity">
    <text evidence="9">Belongs to the histone deacetylase family. HD Type 1 subfamily.</text>
</comment>
<dbReference type="PRINTS" id="PR01270">
    <property type="entry name" value="HDASUPER"/>
</dbReference>
<reference evidence="12" key="1">
    <citation type="submission" date="2022-07" db="EMBL/GenBank/DDBJ databases">
        <title>The genome of Lyophyllum shimeji provides insight into the initial evolution of ectomycorrhizal fungal genome.</title>
        <authorList>
            <person name="Kobayashi Y."/>
            <person name="Shibata T."/>
            <person name="Hirakawa H."/>
            <person name="Shigenobu S."/>
            <person name="Nishiyama T."/>
            <person name="Yamada A."/>
            <person name="Hasebe M."/>
            <person name="Kawaguchi M."/>
        </authorList>
    </citation>
    <scope>NUCLEOTIDE SEQUENCE</scope>
    <source>
        <strain evidence="12">AT787</strain>
    </source>
</reference>
<keyword evidence="3" id="KW-0678">Repressor</keyword>
<dbReference type="GO" id="GO:0141221">
    <property type="term" value="F:histone deacetylase activity, hydrolytic mechanism"/>
    <property type="evidence" value="ECO:0007669"/>
    <property type="project" value="UniProtKB-EC"/>
</dbReference>
<dbReference type="PRINTS" id="PR01271">
    <property type="entry name" value="HISDACETLASE"/>
</dbReference>
<feature type="region of interest" description="Disordered" evidence="10">
    <location>
        <begin position="419"/>
        <end position="461"/>
    </location>
</feature>
<keyword evidence="6" id="KW-0805">Transcription regulation</keyword>
<dbReference type="GO" id="GO:0032221">
    <property type="term" value="C:Rpd3S complex"/>
    <property type="evidence" value="ECO:0007669"/>
    <property type="project" value="UniProtKB-ARBA"/>
</dbReference>
<dbReference type="PANTHER" id="PTHR10625:SF2">
    <property type="entry name" value="HISTONE DEACETYLASE"/>
    <property type="match status" value="1"/>
</dbReference>
<evidence type="ECO:0000256" key="1">
    <source>
        <dbReference type="ARBA" id="ARBA00004123"/>
    </source>
</evidence>
<dbReference type="FunFam" id="3.40.800.20:FF:000001">
    <property type="entry name" value="Histone deacetylase"/>
    <property type="match status" value="1"/>
</dbReference>
<evidence type="ECO:0000256" key="9">
    <source>
        <dbReference type="ARBA" id="ARBA00061569"/>
    </source>
</evidence>
<dbReference type="PANTHER" id="PTHR10625">
    <property type="entry name" value="HISTONE DEACETYLASE HDAC1-RELATED"/>
    <property type="match status" value="1"/>
</dbReference>
<evidence type="ECO:0000256" key="3">
    <source>
        <dbReference type="ARBA" id="ARBA00022491"/>
    </source>
</evidence>
<feature type="compositionally biased region" description="Polar residues" evidence="10">
    <location>
        <begin position="440"/>
        <end position="449"/>
    </location>
</feature>
<evidence type="ECO:0000256" key="5">
    <source>
        <dbReference type="ARBA" id="ARBA00022853"/>
    </source>
</evidence>
<name>A0A9P3UIE8_LYOSH</name>
<accession>A0A9P3UIE8</accession>
<dbReference type="InterPro" id="IPR023696">
    <property type="entry name" value="Ureohydrolase_dom_sf"/>
</dbReference>
<organism evidence="12 13">
    <name type="scientific">Lyophyllum shimeji</name>
    <name type="common">Hon-shimeji</name>
    <name type="synonym">Tricholoma shimeji</name>
    <dbReference type="NCBI Taxonomy" id="47721"/>
    <lineage>
        <taxon>Eukaryota</taxon>
        <taxon>Fungi</taxon>
        <taxon>Dikarya</taxon>
        <taxon>Basidiomycota</taxon>
        <taxon>Agaricomycotina</taxon>
        <taxon>Agaricomycetes</taxon>
        <taxon>Agaricomycetidae</taxon>
        <taxon>Agaricales</taxon>
        <taxon>Tricholomatineae</taxon>
        <taxon>Lyophyllaceae</taxon>
        <taxon>Lyophyllum</taxon>
    </lineage>
</organism>
<dbReference type="Proteomes" id="UP001063166">
    <property type="component" value="Unassembled WGS sequence"/>
</dbReference>
<dbReference type="InterPro" id="IPR023801">
    <property type="entry name" value="His_deacetylse_dom"/>
</dbReference>
<dbReference type="GO" id="GO:0070210">
    <property type="term" value="C:Rpd3L-Expanded complex"/>
    <property type="evidence" value="ECO:0007669"/>
    <property type="project" value="TreeGrafter"/>
</dbReference>
<dbReference type="Gene3D" id="3.40.800.20">
    <property type="entry name" value="Histone deacetylase domain"/>
    <property type="match status" value="1"/>
</dbReference>
<feature type="domain" description="Histone deacetylase" evidence="11">
    <location>
        <begin position="23"/>
        <end position="312"/>
    </location>
</feature>
<dbReference type="GO" id="GO:0031507">
    <property type="term" value="P:heterochromatin formation"/>
    <property type="evidence" value="ECO:0007669"/>
    <property type="project" value="TreeGrafter"/>
</dbReference>